<dbReference type="EMBL" id="CP066681">
    <property type="protein sequence ID" value="QQG36962.1"/>
    <property type="molecule type" value="Genomic_DNA"/>
</dbReference>
<dbReference type="Proteomes" id="UP000595362">
    <property type="component" value="Chromosome"/>
</dbReference>
<dbReference type="AlphaFoldDB" id="A0A7T5R3P3"/>
<proteinExistence type="predicted"/>
<protein>
    <submittedName>
        <fullName evidence="2">Uncharacterized protein</fullName>
    </submittedName>
</protein>
<evidence type="ECO:0000313" key="3">
    <source>
        <dbReference type="Proteomes" id="UP000595362"/>
    </source>
</evidence>
<accession>A0A7T5R3P3</accession>
<sequence length="209" mass="23304">MMNMTSLQKPVAGLLTAVFLASALSGCGESDFDKARKPELIERAVATSLERCDTQDKKPQEIPYEARLRLALEKADSVALDKLEENGIAVCLDQRLPHVKTDFFDTRIRGIFYAEAKIVSLWDNGRNPETQSWYETNILYRAGESIENLADEVLGTPDAAKMQIGSTYGKGQHWDWRDASRFSDELTKNPHLKVPPAPPSVPLLQASLN</sequence>
<reference evidence="2 3" key="1">
    <citation type="submission" date="2020-07" db="EMBL/GenBank/DDBJ databases">
        <title>Huge and variable diversity of episymbiotic CPR bacteria and DPANN archaea in groundwater ecosystems.</title>
        <authorList>
            <person name="He C.Y."/>
            <person name="Keren R."/>
            <person name="Whittaker M."/>
            <person name="Farag I.F."/>
            <person name="Doudna J."/>
            <person name="Cate J.H.D."/>
            <person name="Banfield J.F."/>
        </authorList>
    </citation>
    <scope>NUCLEOTIDE SEQUENCE [LARGE SCALE GENOMIC DNA]</scope>
    <source>
        <strain evidence="2">NC_groundwater_70_Ag_B-0.1um_54_66</strain>
    </source>
</reference>
<name>A0A7T5R3P3_9BACT</name>
<gene>
    <name evidence="2" type="ORF">HYS17_04105</name>
</gene>
<evidence type="ECO:0000256" key="1">
    <source>
        <dbReference type="SAM" id="MobiDB-lite"/>
    </source>
</evidence>
<feature type="region of interest" description="Disordered" evidence="1">
    <location>
        <begin position="190"/>
        <end position="209"/>
    </location>
</feature>
<evidence type="ECO:0000313" key="2">
    <source>
        <dbReference type="EMBL" id="QQG36962.1"/>
    </source>
</evidence>
<organism evidence="2 3">
    <name type="scientific">Micavibrio aeruginosavorus</name>
    <dbReference type="NCBI Taxonomy" id="349221"/>
    <lineage>
        <taxon>Bacteria</taxon>
        <taxon>Pseudomonadati</taxon>
        <taxon>Bdellovibrionota</taxon>
        <taxon>Bdellovibrionia</taxon>
        <taxon>Bdellovibrionales</taxon>
        <taxon>Pseudobdellovibrionaceae</taxon>
        <taxon>Micavibrio</taxon>
    </lineage>
</organism>